<protein>
    <submittedName>
        <fullName evidence="3">MlaD family protein</fullName>
    </submittedName>
</protein>
<evidence type="ECO:0000313" key="4">
    <source>
        <dbReference type="Proteomes" id="UP001139199"/>
    </source>
</evidence>
<proteinExistence type="predicted"/>
<dbReference type="PANTHER" id="PTHR33371">
    <property type="entry name" value="INTERMEMBRANE PHOSPHOLIPID TRANSPORT SYSTEM BINDING PROTEIN MLAD-RELATED"/>
    <property type="match status" value="1"/>
</dbReference>
<evidence type="ECO:0000259" key="2">
    <source>
        <dbReference type="Pfam" id="PF02470"/>
    </source>
</evidence>
<dbReference type="AlphaFoldDB" id="A0A9X1L0H0"/>
<keyword evidence="1" id="KW-1133">Transmembrane helix</keyword>
<keyword evidence="4" id="KW-1185">Reference proteome</keyword>
<dbReference type="InterPro" id="IPR052336">
    <property type="entry name" value="MlaD_Phospholipid_Transporter"/>
</dbReference>
<keyword evidence="1" id="KW-0812">Transmembrane</keyword>
<dbReference type="Pfam" id="PF02470">
    <property type="entry name" value="MlaD"/>
    <property type="match status" value="1"/>
</dbReference>
<keyword evidence="1" id="KW-0472">Membrane</keyword>
<dbReference type="EMBL" id="JAJAPW010000001">
    <property type="protein sequence ID" value="MCB4797520.1"/>
    <property type="molecule type" value="Genomic_DNA"/>
</dbReference>
<sequence length="309" mass="33917">MKISKEIKTGILVVLGIILFIFGFNYLKGQNLLESNNVFYTEFNYNALTPSSIVTVKGNPVGKVTDIKYDYKTGKTRVAFFVDEQLKFSKNSKIRLYETGLMGGNGLAIIIEKDGVLAKPGDLLQSEVEEGLVTSLSKNFSGLSTDLNSTLKSTDTLMASLNRLVNDKSSDGLKTTILELNQTLQSFRSTSNSVNGLVSKNDENIADILANFKIVSDDLSDLVKELKASELGATVASLNTTLSNLNGVLDKVNKGDGTVGKLLEDEALYNNLEGATKELEALLQDIKLHPKRYFRILSKKEIPYEEPNN</sequence>
<organism evidence="3 4">
    <name type="scientific">Neotamlana laminarinivorans</name>
    <dbReference type="NCBI Taxonomy" id="2883124"/>
    <lineage>
        <taxon>Bacteria</taxon>
        <taxon>Pseudomonadati</taxon>
        <taxon>Bacteroidota</taxon>
        <taxon>Flavobacteriia</taxon>
        <taxon>Flavobacteriales</taxon>
        <taxon>Flavobacteriaceae</taxon>
        <taxon>Neotamlana</taxon>
    </lineage>
</organism>
<evidence type="ECO:0000313" key="3">
    <source>
        <dbReference type="EMBL" id="MCB4797520.1"/>
    </source>
</evidence>
<reference evidence="3" key="1">
    <citation type="submission" date="2021-10" db="EMBL/GenBank/DDBJ databases">
        <title>Tamlana sargassums sp. nov., and Tamlana laminarinivorans sp. nov., two new bacteria isolated from the brown alga.</title>
        <authorList>
            <person name="Li J."/>
        </authorList>
    </citation>
    <scope>NUCLEOTIDE SEQUENCE</scope>
    <source>
        <strain evidence="3">PT2-4</strain>
    </source>
</reference>
<dbReference type="PANTHER" id="PTHR33371:SF4">
    <property type="entry name" value="INTERMEMBRANE PHOSPHOLIPID TRANSPORT SYSTEM BINDING PROTEIN MLAD"/>
    <property type="match status" value="1"/>
</dbReference>
<evidence type="ECO:0000256" key="1">
    <source>
        <dbReference type="SAM" id="Phobius"/>
    </source>
</evidence>
<dbReference type="Proteomes" id="UP001139199">
    <property type="component" value="Unassembled WGS sequence"/>
</dbReference>
<dbReference type="InterPro" id="IPR003399">
    <property type="entry name" value="Mce/MlaD"/>
</dbReference>
<dbReference type="RefSeq" id="WP_226540213.1">
    <property type="nucleotide sequence ID" value="NZ_JAJAPW010000001.1"/>
</dbReference>
<feature type="transmembrane region" description="Helical" evidence="1">
    <location>
        <begin position="7"/>
        <end position="27"/>
    </location>
</feature>
<gene>
    <name evidence="3" type="ORF">LG649_01610</name>
</gene>
<feature type="domain" description="Mce/MlaD" evidence="2">
    <location>
        <begin position="44"/>
        <end position="109"/>
    </location>
</feature>
<name>A0A9X1L0H0_9FLAO</name>
<accession>A0A9X1L0H0</accession>
<comment type="caution">
    <text evidence="3">The sequence shown here is derived from an EMBL/GenBank/DDBJ whole genome shotgun (WGS) entry which is preliminary data.</text>
</comment>